<name>C1MH07_MICPC</name>
<proteinExistence type="predicted"/>
<dbReference type="KEGG" id="mpp:MICPUCDRAFT_50007"/>
<reference evidence="1 2" key="1">
    <citation type="journal article" date="2009" name="Science">
        <title>Green evolution and dynamic adaptations revealed by genomes of the marine picoeukaryotes Micromonas.</title>
        <authorList>
            <person name="Worden A.Z."/>
            <person name="Lee J.H."/>
            <person name="Mock T."/>
            <person name="Rouze P."/>
            <person name="Simmons M.P."/>
            <person name="Aerts A.L."/>
            <person name="Allen A.E."/>
            <person name="Cuvelier M.L."/>
            <person name="Derelle E."/>
            <person name="Everett M.V."/>
            <person name="Foulon E."/>
            <person name="Grimwood J."/>
            <person name="Gundlach H."/>
            <person name="Henrissat B."/>
            <person name="Napoli C."/>
            <person name="McDonald S.M."/>
            <person name="Parker M.S."/>
            <person name="Rombauts S."/>
            <person name="Salamov A."/>
            <person name="Von Dassow P."/>
            <person name="Badger J.H."/>
            <person name="Coutinho P.M."/>
            <person name="Demir E."/>
            <person name="Dubchak I."/>
            <person name="Gentemann C."/>
            <person name="Eikrem W."/>
            <person name="Gready J.E."/>
            <person name="John U."/>
            <person name="Lanier W."/>
            <person name="Lindquist E.A."/>
            <person name="Lucas S."/>
            <person name="Mayer K.F."/>
            <person name="Moreau H."/>
            <person name="Not F."/>
            <person name="Otillar R."/>
            <person name="Panaud O."/>
            <person name="Pangilinan J."/>
            <person name="Paulsen I."/>
            <person name="Piegu B."/>
            <person name="Poliakov A."/>
            <person name="Robbens S."/>
            <person name="Schmutz J."/>
            <person name="Toulza E."/>
            <person name="Wyss T."/>
            <person name="Zelensky A."/>
            <person name="Zhou K."/>
            <person name="Armbrust E.V."/>
            <person name="Bhattacharya D."/>
            <person name="Goodenough U.W."/>
            <person name="Van de Peer Y."/>
            <person name="Grigoriev I.V."/>
        </authorList>
    </citation>
    <scope>NUCLEOTIDE SEQUENCE [LARGE SCALE GENOMIC DNA]</scope>
    <source>
        <strain evidence="1 2">CCMP1545</strain>
    </source>
</reference>
<dbReference type="EMBL" id="GG663735">
    <property type="protein sequence ID" value="EEH60663.1"/>
    <property type="molecule type" value="Genomic_DNA"/>
</dbReference>
<dbReference type="GeneID" id="9680523"/>
<organism evidence="2">
    <name type="scientific">Micromonas pusilla (strain CCMP1545)</name>
    <name type="common">Picoplanktonic green alga</name>
    <dbReference type="NCBI Taxonomy" id="564608"/>
    <lineage>
        <taxon>Eukaryota</taxon>
        <taxon>Viridiplantae</taxon>
        <taxon>Chlorophyta</taxon>
        <taxon>Mamiellophyceae</taxon>
        <taxon>Mamiellales</taxon>
        <taxon>Mamiellaceae</taxon>
        <taxon>Micromonas</taxon>
    </lineage>
</organism>
<dbReference type="InterPro" id="IPR009959">
    <property type="entry name" value="Cyclase_SnoaL-like"/>
</dbReference>
<gene>
    <name evidence="1" type="ORF">MICPUCDRAFT_50007</name>
</gene>
<keyword evidence="2" id="KW-1185">Reference proteome</keyword>
<dbReference type="InterPro" id="IPR032710">
    <property type="entry name" value="NTF2-like_dom_sf"/>
</dbReference>
<dbReference type="Proteomes" id="UP000001876">
    <property type="component" value="Unassembled WGS sequence"/>
</dbReference>
<dbReference type="AlphaFoldDB" id="C1MH07"/>
<dbReference type="Pfam" id="PF07366">
    <property type="entry name" value="SnoaL"/>
    <property type="match status" value="1"/>
</dbReference>
<protein>
    <submittedName>
        <fullName evidence="1">Predicted protein</fullName>
    </submittedName>
</protein>
<accession>C1MH07</accession>
<dbReference type="OrthoDB" id="496517at2759"/>
<dbReference type="RefSeq" id="XP_003055411.1">
    <property type="nucleotide sequence ID" value="XM_003055365.1"/>
</dbReference>
<dbReference type="Gene3D" id="3.10.450.50">
    <property type="match status" value="1"/>
</dbReference>
<evidence type="ECO:0000313" key="1">
    <source>
        <dbReference type="EMBL" id="EEH60663.1"/>
    </source>
</evidence>
<evidence type="ECO:0000313" key="2">
    <source>
        <dbReference type="Proteomes" id="UP000001876"/>
    </source>
</evidence>
<dbReference type="GO" id="GO:0030638">
    <property type="term" value="P:polyketide metabolic process"/>
    <property type="evidence" value="ECO:0007669"/>
    <property type="project" value="InterPro"/>
</dbReference>
<dbReference type="OMA" id="GVEAYMQ"/>
<sequence>MLDKVLQAVVSAGVAVATIKYAGAVGGGANVGVIAENKSVVRKLYREVWNQTDKLKAKTAASKFVSDDHFLIDPSDPSPSPGTDAYMQSVIRLRDAMPNYVIVVDDLIAQGIKVVAQLSYKASVKGREARWTGTAVMELEDGKARSPHTGPHTTAISALIQLGLLQDVVEGAAQFKGKDLQVVEALLGRSEAHPRQVLTGDDWLVYFDRVSAAGEGTGSGTDSDGTVGMKAVMRVDSKTGLDICA</sequence>
<dbReference type="SUPFAM" id="SSF54427">
    <property type="entry name" value="NTF2-like"/>
    <property type="match status" value="1"/>
</dbReference>